<dbReference type="SUPFAM" id="SSF56349">
    <property type="entry name" value="DNA breaking-rejoining enzymes"/>
    <property type="match status" value="1"/>
</dbReference>
<evidence type="ECO:0000313" key="6">
    <source>
        <dbReference type="Proteomes" id="UP000652231"/>
    </source>
</evidence>
<dbReference type="GO" id="GO:0006310">
    <property type="term" value="P:DNA recombination"/>
    <property type="evidence" value="ECO:0007669"/>
    <property type="project" value="UniProtKB-KW"/>
</dbReference>
<reference evidence="5" key="2">
    <citation type="submission" date="2020-09" db="EMBL/GenBank/DDBJ databases">
        <authorList>
            <person name="Sun Q."/>
            <person name="Zhou Y."/>
        </authorList>
    </citation>
    <scope>NUCLEOTIDE SEQUENCE</scope>
    <source>
        <strain evidence="5">CGMCC 1.12924</strain>
    </source>
</reference>
<evidence type="ECO:0000256" key="2">
    <source>
        <dbReference type="ARBA" id="ARBA00023125"/>
    </source>
</evidence>
<dbReference type="PANTHER" id="PTHR30349:SF64">
    <property type="entry name" value="PROPHAGE INTEGRASE INTD-RELATED"/>
    <property type="match status" value="1"/>
</dbReference>
<dbReference type="AlphaFoldDB" id="A0A8J2VBN7"/>
<dbReference type="InterPro" id="IPR011010">
    <property type="entry name" value="DNA_brk_join_enz"/>
</dbReference>
<dbReference type="CDD" id="cd01185">
    <property type="entry name" value="INTN1_C_like"/>
    <property type="match status" value="1"/>
</dbReference>
<dbReference type="InterPro" id="IPR035386">
    <property type="entry name" value="Arm-DNA-bind_5"/>
</dbReference>
<dbReference type="Pfam" id="PF13102">
    <property type="entry name" value="Phage_int_SAM_5"/>
    <property type="match status" value="1"/>
</dbReference>
<dbReference type="PANTHER" id="PTHR30349">
    <property type="entry name" value="PHAGE INTEGRASE-RELATED"/>
    <property type="match status" value="1"/>
</dbReference>
<dbReference type="GO" id="GO:0015074">
    <property type="term" value="P:DNA integration"/>
    <property type="evidence" value="ECO:0007669"/>
    <property type="project" value="InterPro"/>
</dbReference>
<dbReference type="RefSeq" id="WP_188442686.1">
    <property type="nucleotide sequence ID" value="NZ_BMGK01000010.1"/>
</dbReference>
<dbReference type="PROSITE" id="PS51898">
    <property type="entry name" value="TYR_RECOMBINASE"/>
    <property type="match status" value="1"/>
</dbReference>
<dbReference type="Gene3D" id="1.10.150.130">
    <property type="match status" value="1"/>
</dbReference>
<keyword evidence="6" id="KW-1185">Reference proteome</keyword>
<accession>A0A8J2VBN7</accession>
<gene>
    <name evidence="5" type="ORF">GCM10011312_23050</name>
</gene>
<comment type="caution">
    <text evidence="5">The sequence shown here is derived from an EMBL/GenBank/DDBJ whole genome shotgun (WGS) entry which is preliminary data.</text>
</comment>
<keyword evidence="3" id="KW-0233">DNA recombination</keyword>
<evidence type="ECO:0000256" key="3">
    <source>
        <dbReference type="ARBA" id="ARBA00023172"/>
    </source>
</evidence>
<evidence type="ECO:0000259" key="4">
    <source>
        <dbReference type="PROSITE" id="PS51898"/>
    </source>
</evidence>
<protein>
    <submittedName>
        <fullName evidence="5">Transposase</fullName>
    </submittedName>
</protein>
<proteinExistence type="inferred from homology"/>
<dbReference type="InterPro" id="IPR013762">
    <property type="entry name" value="Integrase-like_cat_sf"/>
</dbReference>
<dbReference type="Pfam" id="PF17293">
    <property type="entry name" value="Arm-DNA-bind_5"/>
    <property type="match status" value="1"/>
</dbReference>
<comment type="similarity">
    <text evidence="1">Belongs to the 'phage' integrase family.</text>
</comment>
<dbReference type="InterPro" id="IPR002104">
    <property type="entry name" value="Integrase_catalytic"/>
</dbReference>
<reference evidence="5" key="1">
    <citation type="journal article" date="2014" name="Int. J. Syst. Evol. Microbiol.">
        <title>Complete genome sequence of Corynebacterium casei LMG S-19264T (=DSM 44701T), isolated from a smear-ripened cheese.</title>
        <authorList>
            <consortium name="US DOE Joint Genome Institute (JGI-PGF)"/>
            <person name="Walter F."/>
            <person name="Albersmeier A."/>
            <person name="Kalinowski J."/>
            <person name="Ruckert C."/>
        </authorList>
    </citation>
    <scope>NUCLEOTIDE SEQUENCE</scope>
    <source>
        <strain evidence="5">CGMCC 1.12924</strain>
    </source>
</reference>
<sequence>MAYNCTFNLKDPSSKKPTLIYLRASIKSQNKYLKYSTGEKIHPKLWDAESKFPIKQKGKTKEAIEVNSIISQLSRYEEQFQLICRTLELQNKPLTVEVIRKELDIEFKKYSPKKNEFLEAFDLLIAEKKEQGNITEGTINRYTNIQTLLKEFSLKKNYPLQFNSIDQNFYTKFLNYSREHLKHKDNTLGRNIGFIKTFMNWAFNNKFHDNLEFKSFKKPSSATDEIALSMEELETLYNADLTKHPRLERVRDIFIFGCSTGMRYSDYSTIKKENIRNGIIYKNAQKGKDNLGIPLNKYSKAILEKYNYNLPIISPSKFRDYIKLACAKAGFVEDIIKTTFIGKKRIETKKPKYKFISTHTARRTFITLSLEKGMRPDVVMSITGHKSYSSFQKYIKLSTKVREDEMIKAWS</sequence>
<dbReference type="Pfam" id="PF00589">
    <property type="entry name" value="Phage_integrase"/>
    <property type="match status" value="1"/>
</dbReference>
<dbReference type="EMBL" id="BMGK01000010">
    <property type="protein sequence ID" value="GGD98948.1"/>
    <property type="molecule type" value="Genomic_DNA"/>
</dbReference>
<dbReference type="InterPro" id="IPR025269">
    <property type="entry name" value="SAM-like_dom"/>
</dbReference>
<feature type="domain" description="Tyr recombinase" evidence="4">
    <location>
        <begin position="223"/>
        <end position="408"/>
    </location>
</feature>
<name>A0A8J2VBN7_9FLAO</name>
<keyword evidence="2" id="KW-0238">DNA-binding</keyword>
<dbReference type="Proteomes" id="UP000652231">
    <property type="component" value="Unassembled WGS sequence"/>
</dbReference>
<dbReference type="InterPro" id="IPR010998">
    <property type="entry name" value="Integrase_recombinase_N"/>
</dbReference>
<organism evidence="5 6">
    <name type="scientific">Planktosalinus lacus</name>
    <dbReference type="NCBI Taxonomy" id="1526573"/>
    <lineage>
        <taxon>Bacteria</taxon>
        <taxon>Pseudomonadati</taxon>
        <taxon>Bacteroidota</taxon>
        <taxon>Flavobacteriia</taxon>
        <taxon>Flavobacteriales</taxon>
        <taxon>Flavobacteriaceae</taxon>
        <taxon>Planktosalinus</taxon>
    </lineage>
</organism>
<evidence type="ECO:0000256" key="1">
    <source>
        <dbReference type="ARBA" id="ARBA00008857"/>
    </source>
</evidence>
<dbReference type="GO" id="GO:0003677">
    <property type="term" value="F:DNA binding"/>
    <property type="evidence" value="ECO:0007669"/>
    <property type="project" value="UniProtKB-KW"/>
</dbReference>
<dbReference type="InterPro" id="IPR050090">
    <property type="entry name" value="Tyrosine_recombinase_XerCD"/>
</dbReference>
<dbReference type="Gene3D" id="1.10.443.10">
    <property type="entry name" value="Intergrase catalytic core"/>
    <property type="match status" value="1"/>
</dbReference>
<evidence type="ECO:0000313" key="5">
    <source>
        <dbReference type="EMBL" id="GGD98948.1"/>
    </source>
</evidence>